<comment type="caution">
    <text evidence="2">The sequence shown here is derived from an EMBL/GenBank/DDBJ whole genome shotgun (WGS) entry which is preliminary data.</text>
</comment>
<organism evidence="2 3">
    <name type="scientific">Acinetobacter terrestris</name>
    <dbReference type="NCBI Taxonomy" id="2529843"/>
    <lineage>
        <taxon>Bacteria</taxon>
        <taxon>Pseudomonadati</taxon>
        <taxon>Pseudomonadota</taxon>
        <taxon>Gammaproteobacteria</taxon>
        <taxon>Moraxellales</taxon>
        <taxon>Moraxellaceae</taxon>
        <taxon>Acinetobacter</taxon>
        <taxon>Acinetobacter Taxon 24</taxon>
    </lineage>
</organism>
<dbReference type="Gene3D" id="2.40.230.20">
    <property type="entry name" value="Nucleoside-specific channel-forming protein, Tsx-like"/>
    <property type="match status" value="1"/>
</dbReference>
<evidence type="ECO:0008006" key="4">
    <source>
        <dbReference type="Google" id="ProtNLM"/>
    </source>
</evidence>
<proteinExistence type="predicted"/>
<dbReference type="InterPro" id="IPR036777">
    <property type="entry name" value="Channel_Tsx-like_sf"/>
</dbReference>
<sequence>MGVSMMQRKTSVLLGVRSVLLLSMTAGIAQAAEWSDTAIMLSYGTQFSEPFKNNADGSAFDIDKQIISLVHTSGYKYGTNFFHVNLHQSNNEPNGNVSGKGAQEAYAMYRHTLDYEKIIAKIDNKPDFIRGYGLTLGFDWNTKNDDYGSNREMWMVGPTIMFDVPGFLNFNILGYYESNKPNVIDGKYTYDPYLALQLVWGLPIQQTGLEFNGTAVWMSEKGKNEFGGKTKPEIFIDASLMYDVGTALGAKAQSIKIGPAYQYWKNKYGNDTKGEAGKGATTSVPMIRAAYHF</sequence>
<gene>
    <name evidence="2" type="ORF">HLH15_15635</name>
</gene>
<protein>
    <recommendedName>
        <fullName evidence="4">Outer envelope protein</fullName>
    </recommendedName>
</protein>
<dbReference type="Proteomes" id="UP000555322">
    <property type="component" value="Unassembled WGS sequence"/>
</dbReference>
<name>A0ABX1UXC5_9GAMM</name>
<reference evidence="2 3" key="1">
    <citation type="submission" date="2020-04" db="EMBL/GenBank/DDBJ databases">
        <title>Acinetobacter Taxon 24.</title>
        <authorList>
            <person name="Nemec A."/>
            <person name="Radolfova-Krizova L."/>
            <person name="Higgins P.G."/>
            <person name="Spanelova P."/>
        </authorList>
    </citation>
    <scope>NUCLEOTIDE SEQUENCE [LARGE SCALE GENOMIC DNA]</scope>
    <source>
        <strain evidence="2 3">ANC 5084</strain>
    </source>
</reference>
<accession>A0ABX1UXC5</accession>
<feature type="signal peptide" evidence="1">
    <location>
        <begin position="1"/>
        <end position="31"/>
    </location>
</feature>
<dbReference type="EMBL" id="JABERJ010000051">
    <property type="protein sequence ID" value="NNH27858.1"/>
    <property type="molecule type" value="Genomic_DNA"/>
</dbReference>
<evidence type="ECO:0000313" key="3">
    <source>
        <dbReference type="Proteomes" id="UP000555322"/>
    </source>
</evidence>
<dbReference type="SUPFAM" id="SSF111364">
    <property type="entry name" value="Tsx-like channel"/>
    <property type="match status" value="1"/>
</dbReference>
<keyword evidence="3" id="KW-1185">Reference proteome</keyword>
<feature type="chain" id="PRO_5047150930" description="Outer envelope protein" evidence="1">
    <location>
        <begin position="32"/>
        <end position="293"/>
    </location>
</feature>
<keyword evidence="1" id="KW-0732">Signal</keyword>
<evidence type="ECO:0000313" key="2">
    <source>
        <dbReference type="EMBL" id="NNH27858.1"/>
    </source>
</evidence>
<evidence type="ECO:0000256" key="1">
    <source>
        <dbReference type="SAM" id="SignalP"/>
    </source>
</evidence>